<dbReference type="OrthoDB" id="8252867at2"/>
<comment type="caution">
    <text evidence="1">The sequence shown here is derived from an EMBL/GenBank/DDBJ whole genome shotgun (WGS) entry which is preliminary data.</text>
</comment>
<gene>
    <name evidence="1" type="ORF">E4K66_33630</name>
</gene>
<accession>A0A4Y9KS77</accession>
<dbReference type="EMBL" id="SPQU01000027">
    <property type="protein sequence ID" value="TFV30703.1"/>
    <property type="molecule type" value="Genomic_DNA"/>
</dbReference>
<name>A0A4Y9KS77_9BRAD</name>
<dbReference type="Proteomes" id="UP000298225">
    <property type="component" value="Unassembled WGS sequence"/>
</dbReference>
<evidence type="ECO:0000313" key="2">
    <source>
        <dbReference type="Proteomes" id="UP000298225"/>
    </source>
</evidence>
<dbReference type="AlphaFoldDB" id="A0A4Y9KS77"/>
<organism evidence="1 2">
    <name type="scientific">Bradyrhizobium frederickii</name>
    <dbReference type="NCBI Taxonomy" id="2560054"/>
    <lineage>
        <taxon>Bacteria</taxon>
        <taxon>Pseudomonadati</taxon>
        <taxon>Pseudomonadota</taxon>
        <taxon>Alphaproteobacteria</taxon>
        <taxon>Hyphomicrobiales</taxon>
        <taxon>Nitrobacteraceae</taxon>
        <taxon>Bradyrhizobium</taxon>
    </lineage>
</organism>
<sequence>MFARERTSSCIVTTKPPIDIFNGDFPMRLLTMIVVAGALIASSTSAFAGELPSYEVNSLPISATQVQVLGGAGVEEQSAAPTMIVAGMPASPAQVSVLSPRVKQLASAGSGNQAR</sequence>
<evidence type="ECO:0000313" key="1">
    <source>
        <dbReference type="EMBL" id="TFV30703.1"/>
    </source>
</evidence>
<protein>
    <submittedName>
        <fullName evidence="1">Uncharacterized protein</fullName>
    </submittedName>
</protein>
<proteinExistence type="predicted"/>
<reference evidence="1 2" key="1">
    <citation type="submission" date="2019-03" db="EMBL/GenBank/DDBJ databases">
        <title>Bradyrhizobium strains diversity isolated from Chamaecrista fasciculata.</title>
        <authorList>
            <person name="Urquiaga M.C.O."/>
            <person name="Hungria M."/>
            <person name="Delamuta J.R.M."/>
        </authorList>
    </citation>
    <scope>NUCLEOTIDE SEQUENCE [LARGE SCALE GENOMIC DNA]</scope>
    <source>
        <strain evidence="1 2">CNPSo 3424</strain>
    </source>
</reference>
<keyword evidence="2" id="KW-1185">Reference proteome</keyword>